<feature type="transmembrane region" description="Helical" evidence="10">
    <location>
        <begin position="7"/>
        <end position="26"/>
    </location>
</feature>
<comment type="catalytic activity">
    <reaction evidence="7">
        <text>ATP + H2O = ADP + phosphate + H(+)</text>
        <dbReference type="Rhea" id="RHEA:13065"/>
        <dbReference type="ChEBI" id="CHEBI:15377"/>
        <dbReference type="ChEBI" id="CHEBI:15378"/>
        <dbReference type="ChEBI" id="CHEBI:30616"/>
        <dbReference type="ChEBI" id="CHEBI:43474"/>
        <dbReference type="ChEBI" id="CHEBI:456216"/>
    </reaction>
</comment>
<dbReference type="AlphaFoldDB" id="A0A2U1LU02"/>
<comment type="cofactor">
    <cofactor evidence="1">
        <name>Mg(2+)</name>
        <dbReference type="ChEBI" id="CHEBI:18420"/>
    </cofactor>
</comment>
<gene>
    <name evidence="12" type="ORF">CTI12_AA452540</name>
</gene>
<evidence type="ECO:0000256" key="3">
    <source>
        <dbReference type="ARBA" id="ARBA00022741"/>
    </source>
</evidence>
<dbReference type="Pfam" id="PF14363">
    <property type="entry name" value="AAA_assoc"/>
    <property type="match status" value="1"/>
</dbReference>
<dbReference type="OrthoDB" id="10251412at2759"/>
<evidence type="ECO:0000313" key="13">
    <source>
        <dbReference type="Proteomes" id="UP000245207"/>
    </source>
</evidence>
<evidence type="ECO:0000256" key="8">
    <source>
        <dbReference type="RuleBase" id="RU003651"/>
    </source>
</evidence>
<name>A0A2U1LU02_ARTAN</name>
<dbReference type="InterPro" id="IPR003959">
    <property type="entry name" value="ATPase_AAA_core"/>
</dbReference>
<dbReference type="PROSITE" id="PS00674">
    <property type="entry name" value="AAA"/>
    <property type="match status" value="1"/>
</dbReference>
<dbReference type="Pfam" id="PF00004">
    <property type="entry name" value="AAA"/>
    <property type="match status" value="1"/>
</dbReference>
<keyword evidence="4" id="KW-0378">Hydrolase</keyword>
<feature type="compositionally biased region" description="Acidic residues" evidence="9">
    <location>
        <begin position="477"/>
        <end position="500"/>
    </location>
</feature>
<evidence type="ECO:0000256" key="6">
    <source>
        <dbReference type="ARBA" id="ARBA00022842"/>
    </source>
</evidence>
<evidence type="ECO:0000256" key="9">
    <source>
        <dbReference type="SAM" id="MobiDB-lite"/>
    </source>
</evidence>
<dbReference type="Pfam" id="PF25568">
    <property type="entry name" value="AAA_lid_At3g28540"/>
    <property type="match status" value="1"/>
</dbReference>
<feature type="domain" description="AAA+ ATPase" evidence="11">
    <location>
        <begin position="231"/>
        <end position="381"/>
    </location>
</feature>
<evidence type="ECO:0000256" key="1">
    <source>
        <dbReference type="ARBA" id="ARBA00001946"/>
    </source>
</evidence>
<dbReference type="GO" id="GO:0016887">
    <property type="term" value="F:ATP hydrolysis activity"/>
    <property type="evidence" value="ECO:0007669"/>
    <property type="project" value="InterPro"/>
</dbReference>
<sequence>MMADFTQLGSIMAGVMFVLAIFQQWLPAELGHHIERYFQRLASYVYPYITIIFNEYQVDDFERSVAYTAIERYLSAHSSGGAKRLKANVLRDGKTVFLSMDDYEEVTDEFKGIKIWWSSNKSVPKQNVLIASEDDHEKRYFKLTCHRKDRDVITKLYVHHVIDEGKAIAAKTRQRWLFTNNKRNSWSGIIFEHPSTFDTLAMDPQKKKDILEDIMTFRNSKDYYTKVGKSWKRGYLLYGPPGTGKSSMIAAMANLLEYDIYDLELTSVQDNTDLRKLLIRTSNKSIIVIEDIDCSLDLTGQRKQKKEGDKKQDLILKKEKDNKKKGSEVTLSGLLNFIDGLWSACGSERLIVFTTNHIEKLDPALIRRGRMDMHIELSYCRFETFKVLAKNYLDLESHELFATIGRLLEETNMSPADVAENLMSKSATRNAESRLNNLITALENRKKEVRLKVEEDTRNISEQSGESVQESDHDTSDAESSDAGTSDEESSYAESSDLDG</sequence>
<dbReference type="Proteomes" id="UP000245207">
    <property type="component" value="Unassembled WGS sequence"/>
</dbReference>
<evidence type="ECO:0000259" key="11">
    <source>
        <dbReference type="SMART" id="SM00382"/>
    </source>
</evidence>
<dbReference type="STRING" id="35608.A0A2U1LU02"/>
<evidence type="ECO:0000313" key="12">
    <source>
        <dbReference type="EMBL" id="PWA52482.1"/>
    </source>
</evidence>
<dbReference type="Gene3D" id="3.40.50.300">
    <property type="entry name" value="P-loop containing nucleotide triphosphate hydrolases"/>
    <property type="match status" value="1"/>
</dbReference>
<evidence type="ECO:0000256" key="2">
    <source>
        <dbReference type="ARBA" id="ARBA00007448"/>
    </source>
</evidence>
<dbReference type="EMBL" id="PKPP01007775">
    <property type="protein sequence ID" value="PWA52482.1"/>
    <property type="molecule type" value="Genomic_DNA"/>
</dbReference>
<comment type="caution">
    <text evidence="12">The sequence shown here is derived from an EMBL/GenBank/DDBJ whole genome shotgun (WGS) entry which is preliminary data.</text>
</comment>
<accession>A0A2U1LU02</accession>
<keyword evidence="3 8" id="KW-0547">Nucleotide-binding</keyword>
<dbReference type="InterPro" id="IPR050747">
    <property type="entry name" value="Mitochondrial_chaperone_BCS1"/>
</dbReference>
<dbReference type="PANTHER" id="PTHR23070">
    <property type="entry name" value="BCS1 AAA-TYPE ATPASE"/>
    <property type="match status" value="1"/>
</dbReference>
<keyword evidence="10" id="KW-0812">Transmembrane</keyword>
<dbReference type="FunFam" id="3.40.50.300:FF:001122">
    <property type="entry name" value="AAA-ATPase ASD, mitochondrial"/>
    <property type="match status" value="1"/>
</dbReference>
<dbReference type="SUPFAM" id="SSF52540">
    <property type="entry name" value="P-loop containing nucleoside triphosphate hydrolases"/>
    <property type="match status" value="1"/>
</dbReference>
<dbReference type="GO" id="GO:0006950">
    <property type="term" value="P:response to stress"/>
    <property type="evidence" value="ECO:0007669"/>
    <property type="project" value="UniProtKB-ARBA"/>
</dbReference>
<dbReference type="SMART" id="SM00382">
    <property type="entry name" value="AAA"/>
    <property type="match status" value="1"/>
</dbReference>
<dbReference type="GO" id="GO:0005524">
    <property type="term" value="F:ATP binding"/>
    <property type="evidence" value="ECO:0007669"/>
    <property type="project" value="UniProtKB-KW"/>
</dbReference>
<dbReference type="InterPro" id="IPR003960">
    <property type="entry name" value="ATPase_AAA_CS"/>
</dbReference>
<evidence type="ECO:0000256" key="10">
    <source>
        <dbReference type="SAM" id="Phobius"/>
    </source>
</evidence>
<dbReference type="InterPro" id="IPR025753">
    <property type="entry name" value="AAA_N_dom"/>
</dbReference>
<proteinExistence type="inferred from homology"/>
<feature type="region of interest" description="Disordered" evidence="9">
    <location>
        <begin position="453"/>
        <end position="500"/>
    </location>
</feature>
<protein>
    <submittedName>
        <fullName evidence="12">ATPase, AAA-type, core</fullName>
    </submittedName>
</protein>
<evidence type="ECO:0000256" key="5">
    <source>
        <dbReference type="ARBA" id="ARBA00022840"/>
    </source>
</evidence>
<comment type="similarity">
    <text evidence="2">Belongs to the AAA ATPase family. BCS1 subfamily.</text>
</comment>
<keyword evidence="6" id="KW-0460">Magnesium</keyword>
<dbReference type="CDD" id="cd19510">
    <property type="entry name" value="RecA-like_BCS1"/>
    <property type="match status" value="1"/>
</dbReference>
<keyword evidence="10" id="KW-0472">Membrane</keyword>
<dbReference type="InterPro" id="IPR027417">
    <property type="entry name" value="P-loop_NTPase"/>
</dbReference>
<evidence type="ECO:0000256" key="7">
    <source>
        <dbReference type="ARBA" id="ARBA00049360"/>
    </source>
</evidence>
<evidence type="ECO:0000256" key="4">
    <source>
        <dbReference type="ARBA" id="ARBA00022801"/>
    </source>
</evidence>
<keyword evidence="13" id="KW-1185">Reference proteome</keyword>
<dbReference type="Gene3D" id="6.10.280.40">
    <property type="match status" value="1"/>
</dbReference>
<reference evidence="12 13" key="1">
    <citation type="journal article" date="2018" name="Mol. Plant">
        <title>The genome of Artemisia annua provides insight into the evolution of Asteraceae family and artemisinin biosynthesis.</title>
        <authorList>
            <person name="Shen Q."/>
            <person name="Zhang L."/>
            <person name="Liao Z."/>
            <person name="Wang S."/>
            <person name="Yan T."/>
            <person name="Shi P."/>
            <person name="Liu M."/>
            <person name="Fu X."/>
            <person name="Pan Q."/>
            <person name="Wang Y."/>
            <person name="Lv Z."/>
            <person name="Lu X."/>
            <person name="Zhang F."/>
            <person name="Jiang W."/>
            <person name="Ma Y."/>
            <person name="Chen M."/>
            <person name="Hao X."/>
            <person name="Li L."/>
            <person name="Tang Y."/>
            <person name="Lv G."/>
            <person name="Zhou Y."/>
            <person name="Sun X."/>
            <person name="Brodelius P.E."/>
            <person name="Rose J.K.C."/>
            <person name="Tang K."/>
        </authorList>
    </citation>
    <scope>NUCLEOTIDE SEQUENCE [LARGE SCALE GENOMIC DNA]</scope>
    <source>
        <strain evidence="13">cv. Huhao1</strain>
        <tissue evidence="12">Leaf</tissue>
    </source>
</reference>
<dbReference type="InterPro" id="IPR003593">
    <property type="entry name" value="AAA+_ATPase"/>
</dbReference>
<keyword evidence="5 8" id="KW-0067">ATP-binding</keyword>
<dbReference type="InterPro" id="IPR058017">
    <property type="entry name" value="At3g28540-like_C"/>
</dbReference>
<organism evidence="12 13">
    <name type="scientific">Artemisia annua</name>
    <name type="common">Sweet wormwood</name>
    <dbReference type="NCBI Taxonomy" id="35608"/>
    <lineage>
        <taxon>Eukaryota</taxon>
        <taxon>Viridiplantae</taxon>
        <taxon>Streptophyta</taxon>
        <taxon>Embryophyta</taxon>
        <taxon>Tracheophyta</taxon>
        <taxon>Spermatophyta</taxon>
        <taxon>Magnoliopsida</taxon>
        <taxon>eudicotyledons</taxon>
        <taxon>Gunneridae</taxon>
        <taxon>Pentapetalae</taxon>
        <taxon>asterids</taxon>
        <taxon>campanulids</taxon>
        <taxon>Asterales</taxon>
        <taxon>Asteraceae</taxon>
        <taxon>Asteroideae</taxon>
        <taxon>Anthemideae</taxon>
        <taxon>Artemisiinae</taxon>
        <taxon>Artemisia</taxon>
    </lineage>
</organism>
<keyword evidence="10" id="KW-1133">Transmembrane helix</keyword>